<dbReference type="AlphaFoldDB" id="A0A0L0FAR3"/>
<sequence length="84" mass="9809">GYWTERYFAQWIQNGVDGRFATTNGDEADMFLMPLLPCDKRFDAEQRGVGDAKNYQMGKDLIGQYMIAAYQYISTQFPYYKNPK</sequence>
<dbReference type="Proteomes" id="UP000054560">
    <property type="component" value="Unassembled WGS sequence"/>
</dbReference>
<reference evidence="1 2" key="1">
    <citation type="submission" date="2011-02" db="EMBL/GenBank/DDBJ databases">
        <title>The Genome Sequence of Sphaeroforma arctica JP610.</title>
        <authorList>
            <consortium name="The Broad Institute Genome Sequencing Platform"/>
            <person name="Russ C."/>
            <person name="Cuomo C."/>
            <person name="Young S.K."/>
            <person name="Zeng Q."/>
            <person name="Gargeya S."/>
            <person name="Alvarado L."/>
            <person name="Berlin A."/>
            <person name="Chapman S.B."/>
            <person name="Chen Z."/>
            <person name="Freedman E."/>
            <person name="Gellesch M."/>
            <person name="Goldberg J."/>
            <person name="Griggs A."/>
            <person name="Gujja S."/>
            <person name="Heilman E."/>
            <person name="Heiman D."/>
            <person name="Howarth C."/>
            <person name="Mehta T."/>
            <person name="Neiman D."/>
            <person name="Pearson M."/>
            <person name="Roberts A."/>
            <person name="Saif S."/>
            <person name="Shea T."/>
            <person name="Shenoy N."/>
            <person name="Sisk P."/>
            <person name="Stolte C."/>
            <person name="Sykes S."/>
            <person name="White J."/>
            <person name="Yandava C."/>
            <person name="Burger G."/>
            <person name="Gray M.W."/>
            <person name="Holland P.W.H."/>
            <person name="King N."/>
            <person name="Lang F.B.F."/>
            <person name="Roger A.J."/>
            <person name="Ruiz-Trillo I."/>
            <person name="Haas B."/>
            <person name="Nusbaum C."/>
            <person name="Birren B."/>
        </authorList>
    </citation>
    <scope>NUCLEOTIDE SEQUENCE [LARGE SCALE GENOMIC DNA]</scope>
    <source>
        <strain evidence="1 2">JP610</strain>
    </source>
</reference>
<keyword evidence="2" id="KW-1185">Reference proteome</keyword>
<dbReference type="RefSeq" id="XP_014147704.1">
    <property type="nucleotide sequence ID" value="XM_014292229.1"/>
</dbReference>
<gene>
    <name evidence="1" type="ORF">SARC_13641</name>
</gene>
<evidence type="ECO:0000313" key="1">
    <source>
        <dbReference type="EMBL" id="KNC73802.1"/>
    </source>
</evidence>
<dbReference type="EMBL" id="KQ245128">
    <property type="protein sequence ID" value="KNC73802.1"/>
    <property type="molecule type" value="Genomic_DNA"/>
</dbReference>
<feature type="non-terminal residue" evidence="1">
    <location>
        <position position="1"/>
    </location>
</feature>
<evidence type="ECO:0000313" key="2">
    <source>
        <dbReference type="Proteomes" id="UP000054560"/>
    </source>
</evidence>
<dbReference type="GeneID" id="25914145"/>
<protein>
    <submittedName>
        <fullName evidence="1">Uncharacterized protein</fullName>
    </submittedName>
</protein>
<organism evidence="1 2">
    <name type="scientific">Sphaeroforma arctica JP610</name>
    <dbReference type="NCBI Taxonomy" id="667725"/>
    <lineage>
        <taxon>Eukaryota</taxon>
        <taxon>Ichthyosporea</taxon>
        <taxon>Ichthyophonida</taxon>
        <taxon>Sphaeroforma</taxon>
    </lineage>
</organism>
<accession>A0A0L0FAR3</accession>
<name>A0A0L0FAR3_9EUKA</name>
<feature type="non-terminal residue" evidence="1">
    <location>
        <position position="84"/>
    </location>
</feature>
<proteinExistence type="predicted"/>